<dbReference type="InterPro" id="IPR035965">
    <property type="entry name" value="PAS-like_dom_sf"/>
</dbReference>
<name>A0A4R6DXL4_9RHOO</name>
<protein>
    <submittedName>
        <fullName evidence="11">PAS domain S-box-containing protein/diguanylate cyclase (GGDEF)-like protein</fullName>
    </submittedName>
</protein>
<dbReference type="CDD" id="cd01949">
    <property type="entry name" value="GGDEF"/>
    <property type="match status" value="1"/>
</dbReference>
<evidence type="ECO:0000256" key="1">
    <source>
        <dbReference type="ARBA" id="ARBA00004651"/>
    </source>
</evidence>
<dbReference type="Proteomes" id="UP000295129">
    <property type="component" value="Unassembled WGS sequence"/>
</dbReference>
<dbReference type="SUPFAM" id="SSF55785">
    <property type="entry name" value="PYP-like sensor domain (PAS domain)"/>
    <property type="match status" value="1"/>
</dbReference>
<feature type="domain" description="GGDEF" evidence="10">
    <location>
        <begin position="558"/>
        <end position="691"/>
    </location>
</feature>
<dbReference type="SMART" id="SM00052">
    <property type="entry name" value="EAL"/>
    <property type="match status" value="1"/>
</dbReference>
<reference evidence="11 12" key="1">
    <citation type="submission" date="2019-03" db="EMBL/GenBank/DDBJ databases">
        <title>Genomic Encyclopedia of Type Strains, Phase IV (KMG-IV): sequencing the most valuable type-strain genomes for metagenomic binning, comparative biology and taxonomic classification.</title>
        <authorList>
            <person name="Goeker M."/>
        </authorList>
    </citation>
    <scope>NUCLEOTIDE SEQUENCE [LARGE SCALE GENOMIC DNA]</scope>
    <source>
        <strain evidence="11 12">DSM 12121</strain>
    </source>
</reference>
<dbReference type="PROSITE" id="PS50883">
    <property type="entry name" value="EAL"/>
    <property type="match status" value="1"/>
</dbReference>
<evidence type="ECO:0000313" key="12">
    <source>
        <dbReference type="Proteomes" id="UP000295129"/>
    </source>
</evidence>
<proteinExistence type="predicted"/>
<dbReference type="Pfam" id="PF08269">
    <property type="entry name" value="dCache_2"/>
    <property type="match status" value="1"/>
</dbReference>
<dbReference type="Gene3D" id="3.20.20.450">
    <property type="entry name" value="EAL domain"/>
    <property type="match status" value="1"/>
</dbReference>
<dbReference type="NCBIfam" id="TIGR00229">
    <property type="entry name" value="sensory_box"/>
    <property type="match status" value="1"/>
</dbReference>
<dbReference type="InterPro" id="IPR001633">
    <property type="entry name" value="EAL_dom"/>
</dbReference>
<dbReference type="InterPro" id="IPR029787">
    <property type="entry name" value="Nucleotide_cyclase"/>
</dbReference>
<comment type="caution">
    <text evidence="11">The sequence shown here is derived from an EMBL/GenBank/DDBJ whole genome shotgun (WGS) entry which is preliminary data.</text>
</comment>
<dbReference type="Pfam" id="PF00563">
    <property type="entry name" value="EAL"/>
    <property type="match status" value="1"/>
</dbReference>
<dbReference type="InterPro" id="IPR000700">
    <property type="entry name" value="PAS-assoc_C"/>
</dbReference>
<dbReference type="SMART" id="SM01049">
    <property type="entry name" value="Cache_2"/>
    <property type="match status" value="1"/>
</dbReference>
<dbReference type="OrthoDB" id="9813903at2"/>
<evidence type="ECO:0000256" key="5">
    <source>
        <dbReference type="ARBA" id="ARBA00023136"/>
    </source>
</evidence>
<dbReference type="InterPro" id="IPR000160">
    <property type="entry name" value="GGDEF_dom"/>
</dbReference>
<dbReference type="GO" id="GO:0071732">
    <property type="term" value="P:cellular response to nitric oxide"/>
    <property type="evidence" value="ECO:0007669"/>
    <property type="project" value="UniProtKB-ARBA"/>
</dbReference>
<organism evidence="11 12">
    <name type="scientific">Azoarcus indigens</name>
    <dbReference type="NCBI Taxonomy" id="29545"/>
    <lineage>
        <taxon>Bacteria</taxon>
        <taxon>Pseudomonadati</taxon>
        <taxon>Pseudomonadota</taxon>
        <taxon>Betaproteobacteria</taxon>
        <taxon>Rhodocyclales</taxon>
        <taxon>Zoogloeaceae</taxon>
        <taxon>Azoarcus</taxon>
    </lineage>
</organism>
<dbReference type="PANTHER" id="PTHR44757">
    <property type="entry name" value="DIGUANYLATE CYCLASE DGCP"/>
    <property type="match status" value="1"/>
</dbReference>
<keyword evidence="12" id="KW-1185">Reference proteome</keyword>
<dbReference type="InterPro" id="IPR043128">
    <property type="entry name" value="Rev_trsase/Diguanyl_cyclase"/>
</dbReference>
<dbReference type="FunFam" id="3.20.20.450:FF:000001">
    <property type="entry name" value="Cyclic di-GMP phosphodiesterase yahA"/>
    <property type="match status" value="1"/>
</dbReference>
<keyword evidence="5 7" id="KW-0472">Membrane</keyword>
<evidence type="ECO:0000256" key="6">
    <source>
        <dbReference type="ARBA" id="ARBA00051114"/>
    </source>
</evidence>
<dbReference type="SMART" id="SM00267">
    <property type="entry name" value="GGDEF"/>
    <property type="match status" value="1"/>
</dbReference>
<dbReference type="SUPFAM" id="SSF141868">
    <property type="entry name" value="EAL domain-like"/>
    <property type="match status" value="1"/>
</dbReference>
<comment type="subcellular location">
    <subcellularLocation>
        <location evidence="1">Cell membrane</location>
        <topology evidence="1">Multi-pass membrane protein</topology>
    </subcellularLocation>
</comment>
<evidence type="ECO:0000256" key="3">
    <source>
        <dbReference type="ARBA" id="ARBA00022692"/>
    </source>
</evidence>
<dbReference type="InterPro" id="IPR035919">
    <property type="entry name" value="EAL_sf"/>
</dbReference>
<keyword evidence="2" id="KW-1003">Cell membrane</keyword>
<sequence>MLLSRLFRLDERSLPHLLTAGMLCLVVAMAGTIGILSILHDSRELETRLASQEEETLAAHEAHLRDELAALANYLEFQRASREEKAKTALREHVDQVIDMIEHLYEREKDRLPPERLRTLIVEALRPMRFLHGRGYYFIDDLHGNCVLLPTNPEREGSPLWNNRDDTGHYIMRGLLDATKNPEGRGYSRYRWYRPDHPNEMADKLAYVRRFEPLGWVIGAGEYLHEVEADLQREALARIAALRFHPDGVVGVLTLDGEVLLEPRLPTEKSGLRPAALGPAADWTKQALDTARHGGGKLELVQSTAHGSQHRLAYVSQHEPWGWYLVASIGLNELDDILDRERIALQQSAHQRLRLALIALGLCTATTLLLGVLLSRWLSGRFAMYHNELALSSAALRESNRQLQLSSRVFESGNEAMMVLDEHFRFLSVNPAFLRLIGNQPELAGPGTCAADLISVGDQGLAPVQHALAQAGAWNGEATLRLGMQSMLPVQLSINAVANEEGQVAHYVGALADISARKEAEARLRRLAEFDPLTELPNRALLRQRMDEAIEAARQDGTPAALLFIDLDRFKNVNDSLGHGVGDALLQQVAARLRTLAGDGDTVGRSGGDEFILVLRHTGAATEIASHAERIVRQFAAPFLIGRYELSVTPSIGIAVWPQDGEDAETLLRNADAAMYHAKSAGRNTYKFFTAEMNLQVRERLELENLLRQAEARNELSVHYQPQVELAGGRLIGCEALLRWHAGERGNIPPDRFIPVAEDTGLIVPIGRWILKTACAQAQAWRQAGLGDLQVAVNASAVQLHHGDFVETVATVLAETGLPPDLLEIELTESTLMTDADSAAATLRALKVLGVGLAIDDFGTGYSSLAYLKRFQLDRLKIDRSFINDLPADKDDANITRTIVGIARNLGLSVLAEGVETPAQHQFLLEHGCDEGQGYLFSRPLPAGSMEALLRATGTRGGA</sequence>
<dbReference type="GO" id="GO:0071111">
    <property type="term" value="F:cyclic-guanylate-specific phosphodiesterase activity"/>
    <property type="evidence" value="ECO:0007669"/>
    <property type="project" value="UniProtKB-EC"/>
</dbReference>
<dbReference type="NCBIfam" id="TIGR00254">
    <property type="entry name" value="GGDEF"/>
    <property type="match status" value="1"/>
</dbReference>
<dbReference type="PANTHER" id="PTHR44757:SF2">
    <property type="entry name" value="BIOFILM ARCHITECTURE MAINTENANCE PROTEIN MBAA"/>
    <property type="match status" value="1"/>
</dbReference>
<dbReference type="GO" id="GO:0005886">
    <property type="term" value="C:plasma membrane"/>
    <property type="evidence" value="ECO:0007669"/>
    <property type="project" value="UniProtKB-SubCell"/>
</dbReference>
<keyword evidence="3 7" id="KW-0812">Transmembrane</keyword>
<evidence type="ECO:0000256" key="4">
    <source>
        <dbReference type="ARBA" id="ARBA00022989"/>
    </source>
</evidence>
<keyword evidence="4 7" id="KW-1133">Transmembrane helix</keyword>
<feature type="transmembrane region" description="Helical" evidence="7">
    <location>
        <begin position="20"/>
        <end position="39"/>
    </location>
</feature>
<dbReference type="PROSITE" id="PS50113">
    <property type="entry name" value="PAC"/>
    <property type="match status" value="1"/>
</dbReference>
<dbReference type="RefSeq" id="WP_133592143.1">
    <property type="nucleotide sequence ID" value="NZ_SNVV01000010.1"/>
</dbReference>
<feature type="domain" description="PAC" evidence="8">
    <location>
        <begin position="474"/>
        <end position="526"/>
    </location>
</feature>
<evidence type="ECO:0000256" key="2">
    <source>
        <dbReference type="ARBA" id="ARBA00022475"/>
    </source>
</evidence>
<dbReference type="EMBL" id="SNVV01000010">
    <property type="protein sequence ID" value="TDN50056.1"/>
    <property type="molecule type" value="Genomic_DNA"/>
</dbReference>
<dbReference type="CDD" id="cd00130">
    <property type="entry name" value="PAS"/>
    <property type="match status" value="1"/>
</dbReference>
<dbReference type="Gene3D" id="3.30.70.270">
    <property type="match status" value="1"/>
</dbReference>
<dbReference type="SMART" id="SM00091">
    <property type="entry name" value="PAS"/>
    <property type="match status" value="1"/>
</dbReference>
<feature type="domain" description="EAL" evidence="9">
    <location>
        <begin position="700"/>
        <end position="954"/>
    </location>
</feature>
<dbReference type="SUPFAM" id="SSF55073">
    <property type="entry name" value="Nucleotide cyclase"/>
    <property type="match status" value="1"/>
</dbReference>
<dbReference type="InterPro" id="IPR033480">
    <property type="entry name" value="sCache_2"/>
</dbReference>
<evidence type="ECO:0000259" key="8">
    <source>
        <dbReference type="PROSITE" id="PS50113"/>
    </source>
</evidence>
<dbReference type="Gene3D" id="3.30.450.20">
    <property type="entry name" value="PAS domain"/>
    <property type="match status" value="3"/>
</dbReference>
<dbReference type="Pfam" id="PF13426">
    <property type="entry name" value="PAS_9"/>
    <property type="match status" value="1"/>
</dbReference>
<dbReference type="FunFam" id="3.30.70.270:FF:000001">
    <property type="entry name" value="Diguanylate cyclase domain protein"/>
    <property type="match status" value="1"/>
</dbReference>
<feature type="transmembrane region" description="Helical" evidence="7">
    <location>
        <begin position="355"/>
        <end position="378"/>
    </location>
</feature>
<evidence type="ECO:0000313" key="11">
    <source>
        <dbReference type="EMBL" id="TDN50056.1"/>
    </source>
</evidence>
<dbReference type="Pfam" id="PF00990">
    <property type="entry name" value="GGDEF"/>
    <property type="match status" value="1"/>
</dbReference>
<evidence type="ECO:0000259" key="10">
    <source>
        <dbReference type="PROSITE" id="PS50887"/>
    </source>
</evidence>
<accession>A0A4R6DXL4</accession>
<gene>
    <name evidence="11" type="ORF">C7389_110150</name>
</gene>
<dbReference type="PROSITE" id="PS50887">
    <property type="entry name" value="GGDEF"/>
    <property type="match status" value="1"/>
</dbReference>
<comment type="catalytic activity">
    <reaction evidence="6">
        <text>3',3'-c-di-GMP + H2O = 5'-phosphoguanylyl(3'-&gt;5')guanosine + H(+)</text>
        <dbReference type="Rhea" id="RHEA:24902"/>
        <dbReference type="ChEBI" id="CHEBI:15377"/>
        <dbReference type="ChEBI" id="CHEBI:15378"/>
        <dbReference type="ChEBI" id="CHEBI:58754"/>
        <dbReference type="ChEBI" id="CHEBI:58805"/>
        <dbReference type="EC" id="3.1.4.52"/>
    </reaction>
    <physiologicalReaction direction="left-to-right" evidence="6">
        <dbReference type="Rhea" id="RHEA:24903"/>
    </physiologicalReaction>
</comment>
<dbReference type="InterPro" id="IPR004010">
    <property type="entry name" value="Double_Cache_2"/>
</dbReference>
<dbReference type="InterPro" id="IPR052155">
    <property type="entry name" value="Biofilm_reg_signaling"/>
</dbReference>
<dbReference type="AlphaFoldDB" id="A0A4R6DXL4"/>
<evidence type="ECO:0000256" key="7">
    <source>
        <dbReference type="SAM" id="Phobius"/>
    </source>
</evidence>
<dbReference type="InterPro" id="IPR000014">
    <property type="entry name" value="PAS"/>
</dbReference>
<evidence type="ECO:0000259" key="9">
    <source>
        <dbReference type="PROSITE" id="PS50883"/>
    </source>
</evidence>
<dbReference type="CDD" id="cd01948">
    <property type="entry name" value="EAL"/>
    <property type="match status" value="1"/>
</dbReference>